<dbReference type="Proteomes" id="UP000749559">
    <property type="component" value="Unassembled WGS sequence"/>
</dbReference>
<evidence type="ECO:0000256" key="1">
    <source>
        <dbReference type="ARBA" id="ARBA00009995"/>
    </source>
</evidence>
<dbReference type="FunFam" id="3.40.50.2000:FF:000021">
    <property type="entry name" value="UDP-glucuronosyltransferase"/>
    <property type="match status" value="1"/>
</dbReference>
<dbReference type="CDD" id="cd03784">
    <property type="entry name" value="GT1_Gtf-like"/>
    <property type="match status" value="1"/>
</dbReference>
<dbReference type="PROSITE" id="PS00375">
    <property type="entry name" value="UDPGT"/>
    <property type="match status" value="1"/>
</dbReference>
<dbReference type="EMBL" id="CAIIXF020000008">
    <property type="protein sequence ID" value="CAH1792970.1"/>
    <property type="molecule type" value="Genomic_DNA"/>
</dbReference>
<dbReference type="EC" id="2.4.1.17" evidence="5"/>
<keyword evidence="3 4" id="KW-0808">Transferase</keyword>
<evidence type="ECO:0000313" key="7">
    <source>
        <dbReference type="Proteomes" id="UP000749559"/>
    </source>
</evidence>
<comment type="similarity">
    <text evidence="1 4">Belongs to the UDP-glycosyltransferase family.</text>
</comment>
<comment type="subcellular location">
    <subcellularLocation>
        <location evidence="5">Membrane</location>
        <topology evidence="5">Single-pass membrane protein</topology>
    </subcellularLocation>
</comment>
<evidence type="ECO:0000313" key="6">
    <source>
        <dbReference type="EMBL" id="CAH1792970.1"/>
    </source>
</evidence>
<dbReference type="GO" id="GO:0016020">
    <property type="term" value="C:membrane"/>
    <property type="evidence" value="ECO:0007669"/>
    <property type="project" value="UniProtKB-SubCell"/>
</dbReference>
<proteinExistence type="inferred from homology"/>
<dbReference type="Gene3D" id="3.40.50.2000">
    <property type="entry name" value="Glycogen Phosphorylase B"/>
    <property type="match status" value="2"/>
</dbReference>
<sequence length="530" mass="59936">MIIAGRKQNMASMNSWMWLGLVLFLGLIPWVSGMKVLLIPAPAGGSHLSYFTAVGEELLAQGHEVGLIAEPYLKDKIPMSFKDARSQIYYWKSNLTPAKLSDVALGPKGTKNSPLENLVNCGKLMFANIIPFLEDEDIFAKLKEDNYDIAIVDIFPPGVYIYIIPYKLNITFCTLATPYIAEFMGSPALPSFTPDVLAGYTEEMTLHQRIMNFINTLMFGSVLKTAFQSTDDSLVRRFVPERPPISIIPDLLKLSARWLINTDPLIDYHRPTMSNIVNVGGLTIHPAKPLPKQFENFISKSSGFIIVSFGSIVNSIEDDIAEKMNKAFGSITYDVIWRYPGNNTMPLTNNVMIAKWLPQYDLLANAKAKLFITHCGNNGQFEALQHGIPMLGMPFFGDQKFNSMRMQYKGYGIHMDVLQFTADEFKNNINKIISNPDYTKRIKKASWIFKSQENPRKRGVAAIKHVVDFGSDHLRPITVDMPLWKLWMLDIFALITVGILLVLIIAKLVLGFLFRKLWKYCFPIDKPKED</sequence>
<protein>
    <recommendedName>
        <fullName evidence="5">UDP-glucuronosyltransferase</fullName>
        <ecNumber evidence="5">2.4.1.17</ecNumber>
    </recommendedName>
</protein>
<keyword evidence="5" id="KW-0812">Transmembrane</keyword>
<feature type="non-terminal residue" evidence="6">
    <location>
        <position position="1"/>
    </location>
</feature>
<accession>A0A8J1Y4Z7</accession>
<comment type="caution">
    <text evidence="6">The sequence shown here is derived from an EMBL/GenBank/DDBJ whole genome shotgun (WGS) entry which is preliminary data.</text>
</comment>
<evidence type="ECO:0000256" key="3">
    <source>
        <dbReference type="ARBA" id="ARBA00022679"/>
    </source>
</evidence>
<dbReference type="PANTHER" id="PTHR48043">
    <property type="entry name" value="EG:EG0003.4 PROTEIN-RELATED"/>
    <property type="match status" value="1"/>
</dbReference>
<dbReference type="Pfam" id="PF00201">
    <property type="entry name" value="UDPGT"/>
    <property type="match status" value="1"/>
</dbReference>
<keyword evidence="5" id="KW-0472">Membrane</keyword>
<dbReference type="InterPro" id="IPR050271">
    <property type="entry name" value="UDP-glycosyltransferase"/>
</dbReference>
<dbReference type="InterPro" id="IPR035595">
    <property type="entry name" value="UDP_glycos_trans_CS"/>
</dbReference>
<dbReference type="OrthoDB" id="5835829at2759"/>
<dbReference type="PANTHER" id="PTHR48043:SF145">
    <property type="entry name" value="FI06409P-RELATED"/>
    <property type="match status" value="1"/>
</dbReference>
<dbReference type="AlphaFoldDB" id="A0A8J1Y4Z7"/>
<dbReference type="SUPFAM" id="SSF53756">
    <property type="entry name" value="UDP-Glycosyltransferase/glycogen phosphorylase"/>
    <property type="match status" value="1"/>
</dbReference>
<keyword evidence="2 4" id="KW-0328">Glycosyltransferase</keyword>
<keyword evidence="7" id="KW-1185">Reference proteome</keyword>
<keyword evidence="5" id="KW-1133">Transmembrane helix</keyword>
<comment type="catalytic activity">
    <reaction evidence="5">
        <text>glucuronate acceptor + UDP-alpha-D-glucuronate = acceptor beta-D-glucuronoside + UDP + H(+)</text>
        <dbReference type="Rhea" id="RHEA:21032"/>
        <dbReference type="ChEBI" id="CHEBI:15378"/>
        <dbReference type="ChEBI" id="CHEBI:58052"/>
        <dbReference type="ChEBI" id="CHEBI:58223"/>
        <dbReference type="ChEBI" id="CHEBI:132367"/>
        <dbReference type="ChEBI" id="CHEBI:132368"/>
        <dbReference type="EC" id="2.4.1.17"/>
    </reaction>
</comment>
<evidence type="ECO:0000256" key="5">
    <source>
        <dbReference type="RuleBase" id="RU362059"/>
    </source>
</evidence>
<organism evidence="6 7">
    <name type="scientific">Owenia fusiformis</name>
    <name type="common">Polychaete worm</name>
    <dbReference type="NCBI Taxonomy" id="6347"/>
    <lineage>
        <taxon>Eukaryota</taxon>
        <taxon>Metazoa</taxon>
        <taxon>Spiralia</taxon>
        <taxon>Lophotrochozoa</taxon>
        <taxon>Annelida</taxon>
        <taxon>Polychaeta</taxon>
        <taxon>Sedentaria</taxon>
        <taxon>Canalipalpata</taxon>
        <taxon>Sabellida</taxon>
        <taxon>Oweniida</taxon>
        <taxon>Oweniidae</taxon>
        <taxon>Owenia</taxon>
    </lineage>
</organism>
<dbReference type="GO" id="GO:0015020">
    <property type="term" value="F:glucuronosyltransferase activity"/>
    <property type="evidence" value="ECO:0007669"/>
    <property type="project" value="UniProtKB-EC"/>
</dbReference>
<dbReference type="InterPro" id="IPR002213">
    <property type="entry name" value="UDP_glucos_trans"/>
</dbReference>
<name>A0A8J1Y4Z7_OWEFU</name>
<gene>
    <name evidence="6" type="ORF">OFUS_LOCUS17877</name>
</gene>
<feature type="transmembrane region" description="Helical" evidence="5">
    <location>
        <begin position="486"/>
        <end position="510"/>
    </location>
</feature>
<reference evidence="6" key="1">
    <citation type="submission" date="2022-03" db="EMBL/GenBank/DDBJ databases">
        <authorList>
            <person name="Martin C."/>
        </authorList>
    </citation>
    <scope>NUCLEOTIDE SEQUENCE</scope>
</reference>
<evidence type="ECO:0000256" key="4">
    <source>
        <dbReference type="RuleBase" id="RU003718"/>
    </source>
</evidence>
<evidence type="ECO:0000256" key="2">
    <source>
        <dbReference type="ARBA" id="ARBA00022676"/>
    </source>
</evidence>